<keyword evidence="3" id="KW-1185">Reference proteome</keyword>
<sequence>MARMRQQRVWGFFLEWLPLSALPMILPSSTNQQPLKKRERKRYRTSVSGVPCISPLIQQQQQDAQCDPLGGIWGGWGVHSPYPYLG</sequence>
<gene>
    <name evidence="2" type="ORF">RND71_009298</name>
</gene>
<name>A0AAE1SF71_9SOLA</name>
<dbReference type="EMBL" id="JAVYJV010000005">
    <property type="protein sequence ID" value="KAK4369823.1"/>
    <property type="molecule type" value="Genomic_DNA"/>
</dbReference>
<dbReference type="AlphaFoldDB" id="A0AAE1SF71"/>
<keyword evidence="1" id="KW-0732">Signal</keyword>
<accession>A0AAE1SF71</accession>
<protein>
    <recommendedName>
        <fullName evidence="4">Secreted protein</fullName>
    </recommendedName>
</protein>
<evidence type="ECO:0008006" key="4">
    <source>
        <dbReference type="Google" id="ProtNLM"/>
    </source>
</evidence>
<dbReference type="Proteomes" id="UP001291623">
    <property type="component" value="Unassembled WGS sequence"/>
</dbReference>
<feature type="chain" id="PRO_5042156037" description="Secreted protein" evidence="1">
    <location>
        <begin position="33"/>
        <end position="86"/>
    </location>
</feature>
<evidence type="ECO:0000256" key="1">
    <source>
        <dbReference type="SAM" id="SignalP"/>
    </source>
</evidence>
<organism evidence="2 3">
    <name type="scientific">Anisodus tanguticus</name>
    <dbReference type="NCBI Taxonomy" id="243964"/>
    <lineage>
        <taxon>Eukaryota</taxon>
        <taxon>Viridiplantae</taxon>
        <taxon>Streptophyta</taxon>
        <taxon>Embryophyta</taxon>
        <taxon>Tracheophyta</taxon>
        <taxon>Spermatophyta</taxon>
        <taxon>Magnoliopsida</taxon>
        <taxon>eudicotyledons</taxon>
        <taxon>Gunneridae</taxon>
        <taxon>Pentapetalae</taxon>
        <taxon>asterids</taxon>
        <taxon>lamiids</taxon>
        <taxon>Solanales</taxon>
        <taxon>Solanaceae</taxon>
        <taxon>Solanoideae</taxon>
        <taxon>Hyoscyameae</taxon>
        <taxon>Anisodus</taxon>
    </lineage>
</organism>
<proteinExistence type="predicted"/>
<feature type="signal peptide" evidence="1">
    <location>
        <begin position="1"/>
        <end position="32"/>
    </location>
</feature>
<evidence type="ECO:0000313" key="3">
    <source>
        <dbReference type="Proteomes" id="UP001291623"/>
    </source>
</evidence>
<reference evidence="2" key="1">
    <citation type="submission" date="2023-12" db="EMBL/GenBank/DDBJ databases">
        <title>Genome assembly of Anisodus tanguticus.</title>
        <authorList>
            <person name="Wang Y.-J."/>
        </authorList>
    </citation>
    <scope>NUCLEOTIDE SEQUENCE</scope>
    <source>
        <strain evidence="2">KB-2021</strain>
        <tissue evidence="2">Leaf</tissue>
    </source>
</reference>
<comment type="caution">
    <text evidence="2">The sequence shown here is derived from an EMBL/GenBank/DDBJ whole genome shotgun (WGS) entry which is preliminary data.</text>
</comment>
<evidence type="ECO:0000313" key="2">
    <source>
        <dbReference type="EMBL" id="KAK4369823.1"/>
    </source>
</evidence>